<evidence type="ECO:0008006" key="3">
    <source>
        <dbReference type="Google" id="ProtNLM"/>
    </source>
</evidence>
<sequence>MINLLVRVEDFDGAYNMLSDMKEMGVMHQQQLDGSLATKVIRRSVSVDVPQWSSFSFVNLKFVCGVTHVD</sequence>
<dbReference type="AlphaFoldDB" id="A0A4Y7L9J6"/>
<organism evidence="1 2">
    <name type="scientific">Papaver somniferum</name>
    <name type="common">Opium poppy</name>
    <dbReference type="NCBI Taxonomy" id="3469"/>
    <lineage>
        <taxon>Eukaryota</taxon>
        <taxon>Viridiplantae</taxon>
        <taxon>Streptophyta</taxon>
        <taxon>Embryophyta</taxon>
        <taxon>Tracheophyta</taxon>
        <taxon>Spermatophyta</taxon>
        <taxon>Magnoliopsida</taxon>
        <taxon>Ranunculales</taxon>
        <taxon>Papaveraceae</taxon>
        <taxon>Papaveroideae</taxon>
        <taxon>Papaver</taxon>
    </lineage>
</organism>
<protein>
    <recommendedName>
        <fullName evidence="3">Pentacotripeptide-repeat region of PRORP domain-containing protein</fullName>
    </recommendedName>
</protein>
<evidence type="ECO:0000313" key="2">
    <source>
        <dbReference type="Proteomes" id="UP000316621"/>
    </source>
</evidence>
<dbReference type="Gramene" id="RZC81178">
    <property type="protein sequence ID" value="RZC81178"/>
    <property type="gene ID" value="C5167_043754"/>
</dbReference>
<evidence type="ECO:0000313" key="1">
    <source>
        <dbReference type="EMBL" id="RZC81178.1"/>
    </source>
</evidence>
<proteinExistence type="predicted"/>
<gene>
    <name evidence="1" type="ORF">C5167_043754</name>
</gene>
<reference evidence="1 2" key="1">
    <citation type="journal article" date="2018" name="Science">
        <title>The opium poppy genome and morphinan production.</title>
        <authorList>
            <person name="Guo L."/>
            <person name="Winzer T."/>
            <person name="Yang X."/>
            <person name="Li Y."/>
            <person name="Ning Z."/>
            <person name="He Z."/>
            <person name="Teodor R."/>
            <person name="Lu Y."/>
            <person name="Bowser T.A."/>
            <person name="Graham I.A."/>
            <person name="Ye K."/>
        </authorList>
    </citation>
    <scope>NUCLEOTIDE SEQUENCE [LARGE SCALE GENOMIC DNA]</scope>
    <source>
        <strain evidence="2">cv. HN1</strain>
        <tissue evidence="1">Leaves</tissue>
    </source>
</reference>
<accession>A0A4Y7L9J6</accession>
<dbReference type="EMBL" id="CM010724">
    <property type="protein sequence ID" value="RZC81178.1"/>
    <property type="molecule type" value="Genomic_DNA"/>
</dbReference>
<dbReference type="Proteomes" id="UP000316621">
    <property type="component" value="Chromosome 10"/>
</dbReference>
<keyword evidence="2" id="KW-1185">Reference proteome</keyword>
<name>A0A4Y7L9J6_PAPSO</name>